<dbReference type="InterPro" id="IPR029058">
    <property type="entry name" value="AB_hydrolase_fold"/>
</dbReference>
<dbReference type="SUPFAM" id="SSF53474">
    <property type="entry name" value="alpha/beta-Hydrolases"/>
    <property type="match status" value="1"/>
</dbReference>
<gene>
    <name evidence="2" type="ORF">IAA45_00855</name>
</gene>
<evidence type="ECO:0000313" key="2">
    <source>
        <dbReference type="EMBL" id="HIX58255.1"/>
    </source>
</evidence>
<comment type="caution">
    <text evidence="2">The sequence shown here is derived from an EMBL/GenBank/DDBJ whole genome shotgun (WGS) entry which is preliminary data.</text>
</comment>
<reference evidence="2" key="1">
    <citation type="journal article" date="2021" name="PeerJ">
        <title>Extensive microbial diversity within the chicken gut microbiome revealed by metagenomics and culture.</title>
        <authorList>
            <person name="Gilroy R."/>
            <person name="Ravi A."/>
            <person name="Getino M."/>
            <person name="Pursley I."/>
            <person name="Horton D.L."/>
            <person name="Alikhan N.F."/>
            <person name="Baker D."/>
            <person name="Gharbi K."/>
            <person name="Hall N."/>
            <person name="Watson M."/>
            <person name="Adriaenssens E.M."/>
            <person name="Foster-Nyarko E."/>
            <person name="Jarju S."/>
            <person name="Secka A."/>
            <person name="Antonio M."/>
            <person name="Oren A."/>
            <person name="Chaudhuri R.R."/>
            <person name="La Ragione R."/>
            <person name="Hildebrand F."/>
            <person name="Pallen M.J."/>
        </authorList>
    </citation>
    <scope>NUCLEOTIDE SEQUENCE</scope>
    <source>
        <strain evidence="2">ChiSjej1B19-8411</strain>
    </source>
</reference>
<dbReference type="InterPro" id="IPR051044">
    <property type="entry name" value="MAG_DAG_Lipase"/>
</dbReference>
<organism evidence="2 3">
    <name type="scientific">Candidatus Blautia gallistercoris</name>
    <dbReference type="NCBI Taxonomy" id="2838490"/>
    <lineage>
        <taxon>Bacteria</taxon>
        <taxon>Bacillati</taxon>
        <taxon>Bacillota</taxon>
        <taxon>Clostridia</taxon>
        <taxon>Lachnospirales</taxon>
        <taxon>Lachnospiraceae</taxon>
        <taxon>Blautia</taxon>
    </lineage>
</organism>
<evidence type="ECO:0000259" key="1">
    <source>
        <dbReference type="Pfam" id="PF12146"/>
    </source>
</evidence>
<feature type="domain" description="Serine aminopeptidase S33" evidence="1">
    <location>
        <begin position="27"/>
        <end position="290"/>
    </location>
</feature>
<dbReference type="Pfam" id="PF12146">
    <property type="entry name" value="Hydrolase_4"/>
    <property type="match status" value="1"/>
</dbReference>
<dbReference type="Proteomes" id="UP000886817">
    <property type="component" value="Unassembled WGS sequence"/>
</dbReference>
<accession>A0A9D2B215</accession>
<name>A0A9D2B215_9FIRM</name>
<evidence type="ECO:0000313" key="3">
    <source>
        <dbReference type="Proteomes" id="UP000886817"/>
    </source>
</evidence>
<protein>
    <submittedName>
        <fullName evidence="2">Lysophospholipase</fullName>
    </submittedName>
</protein>
<dbReference type="AlphaFoldDB" id="A0A9D2B215"/>
<dbReference type="InterPro" id="IPR022742">
    <property type="entry name" value="Hydrolase_4"/>
</dbReference>
<sequence length="307" mass="34920">MYQKIEKQIVSEYDGHLLAVLAVVPEKMRGVMQIVHGMSEHKERYLPFMEYMARRGFACVIHDHRGHGASVKVPEDLGYMYGGGGDSIVSDILQVNREIRRQWPEMPVILFGHSMGSLAVRAFARKYDGFMDMLIVCGSPSKNPALKLGQCIAAFQKKVFGGRHKSRLLETLSFGAYAARFAKEKDGSGWICSDPEVVREYNASPLCGFTFTADGYQALFQLMEQCYAEDGWVMENPGMPVLFVSGKEDPCLGNVRKFAQAVQHMRLRGYRDVRGKLYPGMRHEILNEKDHEKVFHDIYVYIVKKLY</sequence>
<dbReference type="Gene3D" id="3.40.50.1820">
    <property type="entry name" value="alpha/beta hydrolase"/>
    <property type="match status" value="1"/>
</dbReference>
<dbReference type="EMBL" id="DXEX01000022">
    <property type="protein sequence ID" value="HIX58255.1"/>
    <property type="molecule type" value="Genomic_DNA"/>
</dbReference>
<proteinExistence type="predicted"/>
<dbReference type="PANTHER" id="PTHR11614">
    <property type="entry name" value="PHOSPHOLIPASE-RELATED"/>
    <property type="match status" value="1"/>
</dbReference>
<reference evidence="2" key="2">
    <citation type="submission" date="2021-04" db="EMBL/GenBank/DDBJ databases">
        <authorList>
            <person name="Gilroy R."/>
        </authorList>
    </citation>
    <scope>NUCLEOTIDE SEQUENCE</scope>
    <source>
        <strain evidence="2">ChiSjej1B19-8411</strain>
    </source>
</reference>